<keyword evidence="3" id="KW-1185">Reference proteome</keyword>
<accession>A0A5C3NAF3</accession>
<evidence type="ECO:0000259" key="1">
    <source>
        <dbReference type="Pfam" id="PF01814"/>
    </source>
</evidence>
<protein>
    <recommendedName>
        <fullName evidence="1">Hemerythrin-like domain-containing protein</fullName>
    </recommendedName>
</protein>
<dbReference type="Pfam" id="PF01814">
    <property type="entry name" value="Hemerythrin"/>
    <property type="match status" value="1"/>
</dbReference>
<dbReference type="Proteomes" id="UP000305948">
    <property type="component" value="Unassembled WGS sequence"/>
</dbReference>
<dbReference type="OrthoDB" id="9983919at2759"/>
<dbReference type="PANTHER" id="PTHR35585:SF1">
    <property type="entry name" value="HHE DOMAIN PROTEIN (AFU_ORTHOLOGUE AFUA_4G00730)"/>
    <property type="match status" value="1"/>
</dbReference>
<name>A0A5C3NAF3_9AGAM</name>
<reference evidence="2 3" key="1">
    <citation type="journal article" date="2019" name="Nat. Ecol. Evol.">
        <title>Megaphylogeny resolves global patterns of mushroom evolution.</title>
        <authorList>
            <person name="Varga T."/>
            <person name="Krizsan K."/>
            <person name="Foldi C."/>
            <person name="Dima B."/>
            <person name="Sanchez-Garcia M."/>
            <person name="Sanchez-Ramirez S."/>
            <person name="Szollosi G.J."/>
            <person name="Szarkandi J.G."/>
            <person name="Papp V."/>
            <person name="Albert L."/>
            <person name="Andreopoulos W."/>
            <person name="Angelini C."/>
            <person name="Antonin V."/>
            <person name="Barry K.W."/>
            <person name="Bougher N.L."/>
            <person name="Buchanan P."/>
            <person name="Buyck B."/>
            <person name="Bense V."/>
            <person name="Catcheside P."/>
            <person name="Chovatia M."/>
            <person name="Cooper J."/>
            <person name="Damon W."/>
            <person name="Desjardin D."/>
            <person name="Finy P."/>
            <person name="Geml J."/>
            <person name="Haridas S."/>
            <person name="Hughes K."/>
            <person name="Justo A."/>
            <person name="Karasinski D."/>
            <person name="Kautmanova I."/>
            <person name="Kiss B."/>
            <person name="Kocsube S."/>
            <person name="Kotiranta H."/>
            <person name="LaButti K.M."/>
            <person name="Lechner B.E."/>
            <person name="Liimatainen K."/>
            <person name="Lipzen A."/>
            <person name="Lukacs Z."/>
            <person name="Mihaltcheva S."/>
            <person name="Morgado L.N."/>
            <person name="Niskanen T."/>
            <person name="Noordeloos M.E."/>
            <person name="Ohm R.A."/>
            <person name="Ortiz-Santana B."/>
            <person name="Ovrebo C."/>
            <person name="Racz N."/>
            <person name="Riley R."/>
            <person name="Savchenko A."/>
            <person name="Shiryaev A."/>
            <person name="Soop K."/>
            <person name="Spirin V."/>
            <person name="Szebenyi C."/>
            <person name="Tomsovsky M."/>
            <person name="Tulloss R.E."/>
            <person name="Uehling J."/>
            <person name="Grigoriev I.V."/>
            <person name="Vagvolgyi C."/>
            <person name="Papp T."/>
            <person name="Martin F.M."/>
            <person name="Miettinen O."/>
            <person name="Hibbett D.S."/>
            <person name="Nagy L.G."/>
        </authorList>
    </citation>
    <scope>NUCLEOTIDE SEQUENCE [LARGE SCALE GENOMIC DNA]</scope>
    <source>
        <strain evidence="2 3">OMC1185</strain>
    </source>
</reference>
<dbReference type="InterPro" id="IPR012312">
    <property type="entry name" value="Hemerythrin-like"/>
</dbReference>
<dbReference type="STRING" id="5364.A0A5C3NAF3"/>
<sequence length="195" mass="21818">MASTKLDVLEEIKLDHDNVRDLWSRYQTATTRDEKAVIANTLIREMAVHGDAEEISVYNDYAKLGIASTADHNKEEHHEIKKLVYEADSASTKSADYDAVLGKAVNAFITHAGEEERDQFPTIKAKLTPEENDRLARDFLKARKMVPTRPHPAAPQTGGVAQKAVGAFGSVHDKIIETLGSREFVDLKYQHTEKF</sequence>
<feature type="domain" description="Hemerythrin-like" evidence="1">
    <location>
        <begin position="8"/>
        <end position="122"/>
    </location>
</feature>
<proteinExistence type="predicted"/>
<gene>
    <name evidence="2" type="ORF">OE88DRAFT_1653090</name>
</gene>
<evidence type="ECO:0000313" key="2">
    <source>
        <dbReference type="EMBL" id="TFK54664.1"/>
    </source>
</evidence>
<organism evidence="2 3">
    <name type="scientific">Heliocybe sulcata</name>
    <dbReference type="NCBI Taxonomy" id="5364"/>
    <lineage>
        <taxon>Eukaryota</taxon>
        <taxon>Fungi</taxon>
        <taxon>Dikarya</taxon>
        <taxon>Basidiomycota</taxon>
        <taxon>Agaricomycotina</taxon>
        <taxon>Agaricomycetes</taxon>
        <taxon>Gloeophyllales</taxon>
        <taxon>Gloeophyllaceae</taxon>
        <taxon>Heliocybe</taxon>
    </lineage>
</organism>
<dbReference type="Gene3D" id="1.20.120.520">
    <property type="entry name" value="nmb1532 protein domain like"/>
    <property type="match status" value="1"/>
</dbReference>
<dbReference type="PANTHER" id="PTHR35585">
    <property type="entry name" value="HHE DOMAIN PROTEIN (AFU_ORTHOLOGUE AFUA_4G00730)"/>
    <property type="match status" value="1"/>
</dbReference>
<evidence type="ECO:0000313" key="3">
    <source>
        <dbReference type="Proteomes" id="UP000305948"/>
    </source>
</evidence>
<dbReference type="EMBL" id="ML213505">
    <property type="protein sequence ID" value="TFK54664.1"/>
    <property type="molecule type" value="Genomic_DNA"/>
</dbReference>
<dbReference type="AlphaFoldDB" id="A0A5C3NAF3"/>